<dbReference type="AlphaFoldDB" id="A0A9W8ZXG0"/>
<feature type="compositionally biased region" description="Basic and acidic residues" evidence="1">
    <location>
        <begin position="184"/>
        <end position="194"/>
    </location>
</feature>
<proteinExistence type="predicted"/>
<evidence type="ECO:0000313" key="3">
    <source>
        <dbReference type="EMBL" id="KAJ4468878.1"/>
    </source>
</evidence>
<protein>
    <submittedName>
        <fullName evidence="3">Uncharacterized protein</fullName>
    </submittedName>
</protein>
<name>A0A9W8ZXG0_9AGAR</name>
<accession>A0A9W8ZXG0</accession>
<comment type="caution">
    <text evidence="3">The sequence shown here is derived from an EMBL/GenBank/DDBJ whole genome shotgun (WGS) entry which is preliminary data.</text>
</comment>
<feature type="signal peptide" evidence="2">
    <location>
        <begin position="1"/>
        <end position="21"/>
    </location>
</feature>
<dbReference type="Proteomes" id="UP001150266">
    <property type="component" value="Unassembled WGS sequence"/>
</dbReference>
<evidence type="ECO:0000313" key="4">
    <source>
        <dbReference type="Proteomes" id="UP001150266"/>
    </source>
</evidence>
<feature type="chain" id="PRO_5040900623" evidence="2">
    <location>
        <begin position="22"/>
        <end position="194"/>
    </location>
</feature>
<reference evidence="3" key="1">
    <citation type="submission" date="2022-08" db="EMBL/GenBank/DDBJ databases">
        <title>A Global Phylogenomic Analysis of the Shiitake Genus Lentinula.</title>
        <authorList>
            <consortium name="DOE Joint Genome Institute"/>
            <person name="Sierra-Patev S."/>
            <person name="Min B."/>
            <person name="Naranjo-Ortiz M."/>
            <person name="Looney B."/>
            <person name="Konkel Z."/>
            <person name="Slot J.C."/>
            <person name="Sakamoto Y."/>
            <person name="Steenwyk J.L."/>
            <person name="Rokas A."/>
            <person name="Carro J."/>
            <person name="Camarero S."/>
            <person name="Ferreira P."/>
            <person name="Molpeceres G."/>
            <person name="Ruiz-Duenas F.J."/>
            <person name="Serrano A."/>
            <person name="Henrissat B."/>
            <person name="Drula E."/>
            <person name="Hughes K.W."/>
            <person name="Mata J.L."/>
            <person name="Ishikawa N.K."/>
            <person name="Vargas-Isla R."/>
            <person name="Ushijima S."/>
            <person name="Smith C.A."/>
            <person name="Ahrendt S."/>
            <person name="Andreopoulos W."/>
            <person name="He G."/>
            <person name="Labutti K."/>
            <person name="Lipzen A."/>
            <person name="Ng V."/>
            <person name="Riley R."/>
            <person name="Sandor L."/>
            <person name="Barry K."/>
            <person name="Martinez A.T."/>
            <person name="Xiao Y."/>
            <person name="Gibbons J.G."/>
            <person name="Terashima K."/>
            <person name="Grigoriev I.V."/>
            <person name="Hibbett D.S."/>
        </authorList>
    </citation>
    <scope>NUCLEOTIDE SEQUENCE</scope>
    <source>
        <strain evidence="3">JLM2183</strain>
    </source>
</reference>
<feature type="region of interest" description="Disordered" evidence="1">
    <location>
        <begin position="157"/>
        <end position="194"/>
    </location>
</feature>
<dbReference type="EMBL" id="JAOTPV010000034">
    <property type="protein sequence ID" value="KAJ4468878.1"/>
    <property type="molecule type" value="Genomic_DNA"/>
</dbReference>
<keyword evidence="4" id="KW-1185">Reference proteome</keyword>
<organism evidence="3 4">
    <name type="scientific">Lentinula aciculospora</name>
    <dbReference type="NCBI Taxonomy" id="153920"/>
    <lineage>
        <taxon>Eukaryota</taxon>
        <taxon>Fungi</taxon>
        <taxon>Dikarya</taxon>
        <taxon>Basidiomycota</taxon>
        <taxon>Agaricomycotina</taxon>
        <taxon>Agaricomycetes</taxon>
        <taxon>Agaricomycetidae</taxon>
        <taxon>Agaricales</taxon>
        <taxon>Marasmiineae</taxon>
        <taxon>Omphalotaceae</taxon>
        <taxon>Lentinula</taxon>
    </lineage>
</organism>
<sequence>MYSHTLLLPFIIFAVALSANAAPCGGVDNQYSSSNKVKVEARAISFSKGIGHRLSSRSTVQYRSDHSDVEDHDPEWNTMINSFPMPPSSTTPSPFSKQEIVIGGKTVLPHSSNHAFAGQSGTPKNAIPPNEQLSATLDELPPPIPWRSPLRNIRANLAPPVPCRSPLRKVPLSDSAPKNNMRIGKHDSGRYCRG</sequence>
<gene>
    <name evidence="3" type="ORF">J3R30DRAFT_3714381</name>
</gene>
<evidence type="ECO:0000256" key="1">
    <source>
        <dbReference type="SAM" id="MobiDB-lite"/>
    </source>
</evidence>
<evidence type="ECO:0000256" key="2">
    <source>
        <dbReference type="SAM" id="SignalP"/>
    </source>
</evidence>
<keyword evidence="2" id="KW-0732">Signal</keyword>